<evidence type="ECO:0000256" key="3">
    <source>
        <dbReference type="ARBA" id="ARBA00022448"/>
    </source>
</evidence>
<feature type="transmembrane region" description="Helical" evidence="8">
    <location>
        <begin position="80"/>
        <end position="100"/>
    </location>
</feature>
<dbReference type="PANTHER" id="PTHR48022:SF11">
    <property type="entry name" value="MONOSACCHARIDE TRANSPORTER (HXT8), PUTATIVE (AFU_ORTHOLOGUE AFUA_2G08120)-RELATED"/>
    <property type="match status" value="1"/>
</dbReference>
<dbReference type="InterPro" id="IPR003663">
    <property type="entry name" value="Sugar/inositol_transpt"/>
</dbReference>
<feature type="domain" description="Major facilitator superfamily (MFS) profile" evidence="9">
    <location>
        <begin position="9"/>
        <end position="445"/>
    </location>
</feature>
<dbReference type="InterPro" id="IPR020846">
    <property type="entry name" value="MFS_dom"/>
</dbReference>
<dbReference type="FunFam" id="1.20.1250.20:FF:000134">
    <property type="entry name" value="MFS sugar transporter protein"/>
    <property type="match status" value="1"/>
</dbReference>
<feature type="transmembrane region" description="Helical" evidence="8">
    <location>
        <begin position="44"/>
        <end position="68"/>
    </location>
</feature>
<feature type="transmembrane region" description="Helical" evidence="8">
    <location>
        <begin position="136"/>
        <end position="155"/>
    </location>
</feature>
<name>A0A8E2JAC3_9PEZI</name>
<dbReference type="GO" id="GO:0005351">
    <property type="term" value="F:carbohydrate:proton symporter activity"/>
    <property type="evidence" value="ECO:0007669"/>
    <property type="project" value="TreeGrafter"/>
</dbReference>
<evidence type="ECO:0000313" key="10">
    <source>
        <dbReference type="EMBL" id="OCK75122.1"/>
    </source>
</evidence>
<feature type="transmembrane region" description="Helical" evidence="8">
    <location>
        <begin position="392"/>
        <end position="414"/>
    </location>
</feature>
<reference evidence="10 11" key="1">
    <citation type="journal article" date="2016" name="Nat. Commun.">
        <title>Ectomycorrhizal ecology is imprinted in the genome of the dominant symbiotic fungus Cenococcum geophilum.</title>
        <authorList>
            <consortium name="DOE Joint Genome Institute"/>
            <person name="Peter M."/>
            <person name="Kohler A."/>
            <person name="Ohm R.A."/>
            <person name="Kuo A."/>
            <person name="Krutzmann J."/>
            <person name="Morin E."/>
            <person name="Arend M."/>
            <person name="Barry K.W."/>
            <person name="Binder M."/>
            <person name="Choi C."/>
            <person name="Clum A."/>
            <person name="Copeland A."/>
            <person name="Grisel N."/>
            <person name="Haridas S."/>
            <person name="Kipfer T."/>
            <person name="LaButti K."/>
            <person name="Lindquist E."/>
            <person name="Lipzen A."/>
            <person name="Maire R."/>
            <person name="Meier B."/>
            <person name="Mihaltcheva S."/>
            <person name="Molinier V."/>
            <person name="Murat C."/>
            <person name="Poggeler S."/>
            <person name="Quandt C.A."/>
            <person name="Sperisen C."/>
            <person name="Tritt A."/>
            <person name="Tisserant E."/>
            <person name="Crous P.W."/>
            <person name="Henrissat B."/>
            <person name="Nehls U."/>
            <person name="Egli S."/>
            <person name="Spatafora J.W."/>
            <person name="Grigoriev I.V."/>
            <person name="Martin F.M."/>
        </authorList>
    </citation>
    <scope>NUCLEOTIDE SEQUENCE [LARGE SCALE GENOMIC DNA]</scope>
    <source>
        <strain evidence="10 11">CBS 459.81</strain>
    </source>
</reference>
<evidence type="ECO:0000256" key="1">
    <source>
        <dbReference type="ARBA" id="ARBA00004141"/>
    </source>
</evidence>
<dbReference type="OrthoDB" id="6612291at2759"/>
<accession>A0A8E2JAC3</accession>
<dbReference type="AlphaFoldDB" id="A0A8E2JAC3"/>
<keyword evidence="11" id="KW-1185">Reference proteome</keyword>
<evidence type="ECO:0000313" key="11">
    <source>
        <dbReference type="Proteomes" id="UP000250266"/>
    </source>
</evidence>
<evidence type="ECO:0000256" key="2">
    <source>
        <dbReference type="ARBA" id="ARBA00010992"/>
    </source>
</evidence>
<evidence type="ECO:0000256" key="7">
    <source>
        <dbReference type="RuleBase" id="RU003346"/>
    </source>
</evidence>
<dbReference type="SUPFAM" id="SSF103473">
    <property type="entry name" value="MFS general substrate transporter"/>
    <property type="match status" value="1"/>
</dbReference>
<sequence length="485" mass="52872">MGKRYNWMCAGIAGSGSILYGYDAAVIAGTFAQQGFLEYFKPSATILGAIGSVYFAGLIVGLFFVSALADRFGRKRTIQIGAYIGLVGAIFQTAATKIGLFFAGRVLAGMASGIMLTTVNVYQAEIAPPHLRGTMVAFQIVTLNVAGTLASWVGYACNFSHNLAFSWRFPIAVQCLPAIGLIIGCFFIPFSPRWLISKDRHAEAQAVLRRLHDDHHDPTFWEKEYIQISAQLAAEREEKEHSSWTHIVTNPKELRRVAIAVAVLTCVQTNGAQTIQIYQAVLYAGLGFSTRQTLLMAGVFGICNTCGGTTNLILIDRVGRRKLFLVGLIALSVWLGVFAACSAEYGKTGLKSWGKAGVGFVMVFIYFFGSTFAASPYAYAAEVLPTKIRANGMAIGLFFANSVTLIFSQTAPIALDHIGWKFNIVFIACNMFFLPIVYFFFPETKGLTLEEVNHAFGEKVEVELTDITEAEVAKVAVVHVEETLS</sequence>
<evidence type="ECO:0000256" key="5">
    <source>
        <dbReference type="ARBA" id="ARBA00022989"/>
    </source>
</evidence>
<dbReference type="PROSITE" id="PS00217">
    <property type="entry name" value="SUGAR_TRANSPORT_2"/>
    <property type="match status" value="1"/>
</dbReference>
<organism evidence="10 11">
    <name type="scientific">Lepidopterella palustris CBS 459.81</name>
    <dbReference type="NCBI Taxonomy" id="1314670"/>
    <lineage>
        <taxon>Eukaryota</taxon>
        <taxon>Fungi</taxon>
        <taxon>Dikarya</taxon>
        <taxon>Ascomycota</taxon>
        <taxon>Pezizomycotina</taxon>
        <taxon>Dothideomycetes</taxon>
        <taxon>Pleosporomycetidae</taxon>
        <taxon>Mytilinidiales</taxon>
        <taxon>Argynnaceae</taxon>
        <taxon>Lepidopterella</taxon>
    </lineage>
</organism>
<dbReference type="PROSITE" id="PS50850">
    <property type="entry name" value="MFS"/>
    <property type="match status" value="1"/>
</dbReference>
<dbReference type="PANTHER" id="PTHR48022">
    <property type="entry name" value="PLASTIDIC GLUCOSE TRANSPORTER 4"/>
    <property type="match status" value="1"/>
</dbReference>
<gene>
    <name evidence="10" type="ORF">K432DRAFT_429624</name>
</gene>
<dbReference type="InterPro" id="IPR005828">
    <property type="entry name" value="MFS_sugar_transport-like"/>
</dbReference>
<protein>
    <submittedName>
        <fullName evidence="10">General substrate transporter</fullName>
    </submittedName>
</protein>
<feature type="transmembrane region" description="Helical" evidence="8">
    <location>
        <begin position="106"/>
        <end position="124"/>
    </location>
</feature>
<evidence type="ECO:0000256" key="4">
    <source>
        <dbReference type="ARBA" id="ARBA00022692"/>
    </source>
</evidence>
<dbReference type="PRINTS" id="PR00171">
    <property type="entry name" value="SUGRTRNSPORT"/>
</dbReference>
<keyword evidence="6 8" id="KW-0472">Membrane</keyword>
<dbReference type="InterPro" id="IPR036259">
    <property type="entry name" value="MFS_trans_sf"/>
</dbReference>
<feature type="transmembrane region" description="Helical" evidence="8">
    <location>
        <begin position="167"/>
        <end position="190"/>
    </location>
</feature>
<feature type="transmembrane region" description="Helical" evidence="8">
    <location>
        <begin position="323"/>
        <end position="345"/>
    </location>
</feature>
<evidence type="ECO:0000256" key="8">
    <source>
        <dbReference type="SAM" id="Phobius"/>
    </source>
</evidence>
<dbReference type="Gene3D" id="1.20.1250.20">
    <property type="entry name" value="MFS general substrate transporter like domains"/>
    <property type="match status" value="1"/>
</dbReference>
<dbReference type="EMBL" id="KV745361">
    <property type="protein sequence ID" value="OCK75122.1"/>
    <property type="molecule type" value="Genomic_DNA"/>
</dbReference>
<dbReference type="Proteomes" id="UP000250266">
    <property type="component" value="Unassembled WGS sequence"/>
</dbReference>
<dbReference type="GO" id="GO:0016020">
    <property type="term" value="C:membrane"/>
    <property type="evidence" value="ECO:0007669"/>
    <property type="project" value="UniProtKB-SubCell"/>
</dbReference>
<keyword evidence="4 8" id="KW-0812">Transmembrane</keyword>
<dbReference type="InterPro" id="IPR005829">
    <property type="entry name" value="Sugar_transporter_CS"/>
</dbReference>
<evidence type="ECO:0000256" key="6">
    <source>
        <dbReference type="ARBA" id="ARBA00023136"/>
    </source>
</evidence>
<feature type="transmembrane region" description="Helical" evidence="8">
    <location>
        <begin position="357"/>
        <end position="380"/>
    </location>
</feature>
<evidence type="ECO:0000259" key="9">
    <source>
        <dbReference type="PROSITE" id="PS50850"/>
    </source>
</evidence>
<dbReference type="PROSITE" id="PS00216">
    <property type="entry name" value="SUGAR_TRANSPORT_1"/>
    <property type="match status" value="1"/>
</dbReference>
<proteinExistence type="inferred from homology"/>
<feature type="transmembrane region" description="Helical" evidence="8">
    <location>
        <begin position="420"/>
        <end position="441"/>
    </location>
</feature>
<dbReference type="InterPro" id="IPR050360">
    <property type="entry name" value="MFS_Sugar_Transporters"/>
</dbReference>
<keyword evidence="5 8" id="KW-1133">Transmembrane helix</keyword>
<comment type="similarity">
    <text evidence="2 7">Belongs to the major facilitator superfamily. Sugar transporter (TC 2.A.1.1) family.</text>
</comment>
<dbReference type="Pfam" id="PF00083">
    <property type="entry name" value="Sugar_tr"/>
    <property type="match status" value="1"/>
</dbReference>
<dbReference type="NCBIfam" id="TIGR00879">
    <property type="entry name" value="SP"/>
    <property type="match status" value="1"/>
</dbReference>
<comment type="subcellular location">
    <subcellularLocation>
        <location evidence="1">Membrane</location>
        <topology evidence="1">Multi-pass membrane protein</topology>
    </subcellularLocation>
</comment>
<keyword evidence="3 7" id="KW-0813">Transport</keyword>